<feature type="transmembrane region" description="Helical" evidence="5">
    <location>
        <begin position="71"/>
        <end position="91"/>
    </location>
</feature>
<feature type="transmembrane region" description="Helical" evidence="5">
    <location>
        <begin position="305"/>
        <end position="324"/>
    </location>
</feature>
<dbReference type="InterPro" id="IPR011701">
    <property type="entry name" value="MFS"/>
</dbReference>
<feature type="transmembrane region" description="Helical" evidence="5">
    <location>
        <begin position="437"/>
        <end position="458"/>
    </location>
</feature>
<protein>
    <submittedName>
        <fullName evidence="7">MFS general substrate transporter</fullName>
    </submittedName>
</protein>
<feature type="transmembrane region" description="Helical" evidence="5">
    <location>
        <begin position="370"/>
        <end position="393"/>
    </location>
</feature>
<evidence type="ECO:0000256" key="5">
    <source>
        <dbReference type="SAM" id="Phobius"/>
    </source>
</evidence>
<dbReference type="PROSITE" id="PS50850">
    <property type="entry name" value="MFS"/>
    <property type="match status" value="1"/>
</dbReference>
<dbReference type="Proteomes" id="UP000807353">
    <property type="component" value="Unassembled WGS sequence"/>
</dbReference>
<keyword evidence="3 5" id="KW-1133">Transmembrane helix</keyword>
<accession>A0A9P6CII1</accession>
<feature type="transmembrane region" description="Helical" evidence="5">
    <location>
        <begin position="103"/>
        <end position="122"/>
    </location>
</feature>
<feature type="transmembrane region" description="Helical" evidence="5">
    <location>
        <begin position="345"/>
        <end position="364"/>
    </location>
</feature>
<evidence type="ECO:0000256" key="4">
    <source>
        <dbReference type="ARBA" id="ARBA00023136"/>
    </source>
</evidence>
<sequence>MTLAKDTVTDPDSELIHWDHNDPENPFNFPAWKKSMICSLLCLQTAWVVMCSSAAAPIAPNMVEEFGVTSIQSRLPVAVFLFGTAIGPLILTPLAEDFGRKKVLTACLLILYIFQIPCALAKNFATIVISRTICGIAGSPIINSVANIPDMWKGDELVGLWAMNAWAYSAEFIVLGPVIGAYINHALSWRWVYGIWGIGGAILLLPYIILVPETRGGVILAARAQKARAAGNSGAWALHEKLGRRSARQIIQETVLRPAVMLCTEPIVYCFALYDGLNYGIIYLGVEAIPLIYTQYGLKDPEVELTFFALQLGFTLAIPLFYFQRKATLWRERVEGRKNVPEHKLIWAFLAAVLFPISMFWFAWTGRPAINMYASLGALVGFAISGHIIFLAVSDFTVESYGLMASSAVTGQSFARENICGILCLVSVQFYENVGYAWASTILAILGTIMGIFPFLFYKFGPQIRSRSRYAKELAQLEEEERERLKFIELQYYRENANGL</sequence>
<name>A0A9P6CII1_9AGAR</name>
<evidence type="ECO:0000313" key="8">
    <source>
        <dbReference type="Proteomes" id="UP000807353"/>
    </source>
</evidence>
<feature type="transmembrane region" description="Helical" evidence="5">
    <location>
        <begin position="158"/>
        <end position="183"/>
    </location>
</feature>
<dbReference type="PANTHER" id="PTHR23502:SF36">
    <property type="entry name" value="MEMBRANE TRANSPORTER"/>
    <property type="match status" value="1"/>
</dbReference>
<dbReference type="InterPro" id="IPR020846">
    <property type="entry name" value="MFS_dom"/>
</dbReference>
<dbReference type="OrthoDB" id="5376138at2759"/>
<gene>
    <name evidence="7" type="ORF">BDZ94DRAFT_1295133</name>
</gene>
<dbReference type="GO" id="GO:0022857">
    <property type="term" value="F:transmembrane transporter activity"/>
    <property type="evidence" value="ECO:0007669"/>
    <property type="project" value="InterPro"/>
</dbReference>
<organism evidence="7 8">
    <name type="scientific">Collybia nuda</name>
    <dbReference type="NCBI Taxonomy" id="64659"/>
    <lineage>
        <taxon>Eukaryota</taxon>
        <taxon>Fungi</taxon>
        <taxon>Dikarya</taxon>
        <taxon>Basidiomycota</taxon>
        <taxon>Agaricomycotina</taxon>
        <taxon>Agaricomycetes</taxon>
        <taxon>Agaricomycetidae</taxon>
        <taxon>Agaricales</taxon>
        <taxon>Tricholomatineae</taxon>
        <taxon>Clitocybaceae</taxon>
        <taxon>Collybia</taxon>
    </lineage>
</organism>
<dbReference type="Pfam" id="PF07690">
    <property type="entry name" value="MFS_1"/>
    <property type="match status" value="1"/>
</dbReference>
<feature type="transmembrane region" description="Helical" evidence="5">
    <location>
        <begin position="189"/>
        <end position="210"/>
    </location>
</feature>
<dbReference type="InterPro" id="IPR036259">
    <property type="entry name" value="MFS_trans_sf"/>
</dbReference>
<comment type="subcellular location">
    <subcellularLocation>
        <location evidence="1">Membrane</location>
        <topology evidence="1">Multi-pass membrane protein</topology>
    </subcellularLocation>
</comment>
<evidence type="ECO:0000256" key="1">
    <source>
        <dbReference type="ARBA" id="ARBA00004141"/>
    </source>
</evidence>
<feature type="domain" description="Major facilitator superfamily (MFS) profile" evidence="6">
    <location>
        <begin position="31"/>
        <end position="500"/>
    </location>
</feature>
<comment type="caution">
    <text evidence="7">The sequence shown here is derived from an EMBL/GenBank/DDBJ whole genome shotgun (WGS) entry which is preliminary data.</text>
</comment>
<feature type="transmembrane region" description="Helical" evidence="5">
    <location>
        <begin position="37"/>
        <end position="59"/>
    </location>
</feature>
<keyword evidence="2 5" id="KW-0812">Transmembrane</keyword>
<keyword evidence="8" id="KW-1185">Reference proteome</keyword>
<dbReference type="EMBL" id="MU150237">
    <property type="protein sequence ID" value="KAF9467392.1"/>
    <property type="molecule type" value="Genomic_DNA"/>
</dbReference>
<dbReference type="GO" id="GO:0005886">
    <property type="term" value="C:plasma membrane"/>
    <property type="evidence" value="ECO:0007669"/>
    <property type="project" value="TreeGrafter"/>
</dbReference>
<keyword evidence="4 5" id="KW-0472">Membrane</keyword>
<evidence type="ECO:0000256" key="3">
    <source>
        <dbReference type="ARBA" id="ARBA00022989"/>
    </source>
</evidence>
<evidence type="ECO:0000313" key="7">
    <source>
        <dbReference type="EMBL" id="KAF9467392.1"/>
    </source>
</evidence>
<dbReference type="SUPFAM" id="SSF103473">
    <property type="entry name" value="MFS general substrate transporter"/>
    <property type="match status" value="1"/>
</dbReference>
<evidence type="ECO:0000256" key="2">
    <source>
        <dbReference type="ARBA" id="ARBA00022692"/>
    </source>
</evidence>
<feature type="transmembrane region" description="Helical" evidence="5">
    <location>
        <begin position="267"/>
        <end position="293"/>
    </location>
</feature>
<evidence type="ECO:0000259" key="6">
    <source>
        <dbReference type="PROSITE" id="PS50850"/>
    </source>
</evidence>
<dbReference type="Gene3D" id="1.20.1250.20">
    <property type="entry name" value="MFS general substrate transporter like domains"/>
    <property type="match status" value="1"/>
</dbReference>
<reference evidence="7" key="1">
    <citation type="submission" date="2020-11" db="EMBL/GenBank/DDBJ databases">
        <authorList>
            <consortium name="DOE Joint Genome Institute"/>
            <person name="Ahrendt S."/>
            <person name="Riley R."/>
            <person name="Andreopoulos W."/>
            <person name="Labutti K."/>
            <person name="Pangilinan J."/>
            <person name="Ruiz-Duenas F.J."/>
            <person name="Barrasa J.M."/>
            <person name="Sanchez-Garcia M."/>
            <person name="Camarero S."/>
            <person name="Miyauchi S."/>
            <person name="Serrano A."/>
            <person name="Linde D."/>
            <person name="Babiker R."/>
            <person name="Drula E."/>
            <person name="Ayuso-Fernandez I."/>
            <person name="Pacheco R."/>
            <person name="Padilla G."/>
            <person name="Ferreira P."/>
            <person name="Barriuso J."/>
            <person name="Kellner H."/>
            <person name="Castanera R."/>
            <person name="Alfaro M."/>
            <person name="Ramirez L."/>
            <person name="Pisabarro A.G."/>
            <person name="Kuo A."/>
            <person name="Tritt A."/>
            <person name="Lipzen A."/>
            <person name="He G."/>
            <person name="Yan M."/>
            <person name="Ng V."/>
            <person name="Cullen D."/>
            <person name="Martin F."/>
            <person name="Rosso M.-N."/>
            <person name="Henrissat B."/>
            <person name="Hibbett D."/>
            <person name="Martinez A.T."/>
            <person name="Grigoriev I.V."/>
        </authorList>
    </citation>
    <scope>NUCLEOTIDE SEQUENCE</scope>
    <source>
        <strain evidence="7">CBS 247.69</strain>
    </source>
</reference>
<proteinExistence type="predicted"/>
<dbReference type="AlphaFoldDB" id="A0A9P6CII1"/>
<dbReference type="PANTHER" id="PTHR23502">
    <property type="entry name" value="MAJOR FACILITATOR SUPERFAMILY"/>
    <property type="match status" value="1"/>
</dbReference>